<gene>
    <name evidence="2" type="ORF">AVDCRST_MAG48-2432</name>
</gene>
<name>A0A6J4KY72_9ACTN</name>
<reference evidence="2" key="1">
    <citation type="submission" date="2020-02" db="EMBL/GenBank/DDBJ databases">
        <authorList>
            <person name="Meier V. D."/>
        </authorList>
    </citation>
    <scope>NUCLEOTIDE SEQUENCE</scope>
    <source>
        <strain evidence="2">AVDCRST_MAG48</strain>
    </source>
</reference>
<feature type="transmembrane region" description="Helical" evidence="1">
    <location>
        <begin position="377"/>
        <end position="396"/>
    </location>
</feature>
<protein>
    <submittedName>
        <fullName evidence="2">Uncharacterized protein</fullName>
    </submittedName>
</protein>
<feature type="transmembrane region" description="Helical" evidence="1">
    <location>
        <begin position="76"/>
        <end position="97"/>
    </location>
</feature>
<dbReference type="AlphaFoldDB" id="A0A6J4KY72"/>
<feature type="transmembrane region" description="Helical" evidence="1">
    <location>
        <begin position="124"/>
        <end position="142"/>
    </location>
</feature>
<sequence length="481" mass="52025">MAEPAVPAPAPRSATVPGAGRAELAELLTDLRILVVDTGRVWWRLLPQVLGLYLLGWLGSQLAMRLAVAAGDVSAWLALVLFSFNFVSLLTALVLILQVVGRELGIRALIPAEEAAVDGRDESVGQLLAVTLLPFLGLYAAFGQVTEAASDLTVEQGIRSGFGAEGSVLGVLNDASREHPWGLLALVVGIYVLRRVLDGLHERTGKQLLGLLVALVESFFMLLVILGGIRLFQQAMIWLTDRAFWGWGAAVRDAAAAFLARFSIDLPAVLDAVARVLTEDVWPVAWDVVSQPIIWLAVAALIYGSQVLSLAELWRKGQTYAERIPGAGTFARYRDKQALRRLGPPPRGVQRVAREAKAAFLADVDDKYLPTFHSLRLVLRAGLVFLGSFVLVHAVLEAVRNYFSTALDALLGGHTVDFWTVWGPWISLATELPFEPLRLCLLAVAFRRCLELFQQRSTQAAVAGPPAPVARTAAGVVGGVR</sequence>
<feature type="transmembrane region" description="Helical" evidence="1">
    <location>
        <begin position="293"/>
        <end position="314"/>
    </location>
</feature>
<keyword evidence="1" id="KW-1133">Transmembrane helix</keyword>
<evidence type="ECO:0000313" key="2">
    <source>
        <dbReference type="EMBL" id="CAA9317260.1"/>
    </source>
</evidence>
<proteinExistence type="predicted"/>
<dbReference type="EMBL" id="CADCTS010000350">
    <property type="protein sequence ID" value="CAA9317260.1"/>
    <property type="molecule type" value="Genomic_DNA"/>
</dbReference>
<feature type="transmembrane region" description="Helical" evidence="1">
    <location>
        <begin position="209"/>
        <end position="232"/>
    </location>
</feature>
<accession>A0A6J4KY72</accession>
<keyword evidence="1" id="KW-0472">Membrane</keyword>
<organism evidence="2">
    <name type="scientific">uncultured Friedmanniella sp</name>
    <dbReference type="NCBI Taxonomy" id="335381"/>
    <lineage>
        <taxon>Bacteria</taxon>
        <taxon>Bacillati</taxon>
        <taxon>Actinomycetota</taxon>
        <taxon>Actinomycetes</taxon>
        <taxon>Propionibacteriales</taxon>
        <taxon>Nocardioidaceae</taxon>
        <taxon>Friedmanniella</taxon>
        <taxon>environmental samples</taxon>
    </lineage>
</organism>
<keyword evidence="1" id="KW-0812">Transmembrane</keyword>
<evidence type="ECO:0000256" key="1">
    <source>
        <dbReference type="SAM" id="Phobius"/>
    </source>
</evidence>
<feature type="transmembrane region" description="Helical" evidence="1">
    <location>
        <begin position="179"/>
        <end position="197"/>
    </location>
</feature>